<dbReference type="PANTHER" id="PTHR47658:SF6">
    <property type="entry name" value="HMG BOX DOMAIN-CONTAINING PROTEIN"/>
    <property type="match status" value="1"/>
</dbReference>
<reference evidence="1" key="1">
    <citation type="submission" date="2022-01" db="EMBL/GenBank/DDBJ databases">
        <authorList>
            <person name="King R."/>
        </authorList>
    </citation>
    <scope>NUCLEOTIDE SEQUENCE</scope>
</reference>
<dbReference type="Pfam" id="PF06382">
    <property type="entry name" value="Protamine_like"/>
    <property type="match status" value="2"/>
</dbReference>
<dbReference type="InterPro" id="IPR036910">
    <property type="entry name" value="HMG_box_dom_sf"/>
</dbReference>
<proteinExistence type="predicted"/>
<dbReference type="SUPFAM" id="SSF47095">
    <property type="entry name" value="HMG-box"/>
    <property type="match status" value="2"/>
</dbReference>
<dbReference type="PANTHER" id="PTHR47658">
    <property type="entry name" value="HIGH MOBILITY GROUP B PROTEIN 12-RELATED"/>
    <property type="match status" value="1"/>
</dbReference>
<keyword evidence="2" id="KW-1185">Reference proteome</keyword>
<gene>
    <name evidence="1" type="ORF">CEUTPL_LOCUS8517</name>
</gene>
<dbReference type="Gene3D" id="1.10.30.10">
    <property type="entry name" value="High mobility group box domain"/>
    <property type="match status" value="1"/>
</dbReference>
<sequence>MACFKGFFKKSKSGGGSSKKSRPGKITSNPFLNFLRKFRQEHLGWPQKKVAMEGAKLWCSMTLQQRREYYDQACKIRRKRKCNPGKLTNNPFLNYLRVFRRKHCKWNQARIAIQGAKCWCRLNEKQRRKFYKQARRRSTNNSRNRCH</sequence>
<dbReference type="InterPro" id="IPR024460">
    <property type="entry name" value="Protamine-like"/>
</dbReference>
<evidence type="ECO:0000313" key="1">
    <source>
        <dbReference type="EMBL" id="CAG9767965.1"/>
    </source>
</evidence>
<dbReference type="AlphaFoldDB" id="A0A9N9MPK7"/>
<dbReference type="EMBL" id="OU892280">
    <property type="protein sequence ID" value="CAG9767965.1"/>
    <property type="molecule type" value="Genomic_DNA"/>
</dbReference>
<organism evidence="1 2">
    <name type="scientific">Ceutorhynchus assimilis</name>
    <name type="common">cabbage seed weevil</name>
    <dbReference type="NCBI Taxonomy" id="467358"/>
    <lineage>
        <taxon>Eukaryota</taxon>
        <taxon>Metazoa</taxon>
        <taxon>Ecdysozoa</taxon>
        <taxon>Arthropoda</taxon>
        <taxon>Hexapoda</taxon>
        <taxon>Insecta</taxon>
        <taxon>Pterygota</taxon>
        <taxon>Neoptera</taxon>
        <taxon>Endopterygota</taxon>
        <taxon>Coleoptera</taxon>
        <taxon>Polyphaga</taxon>
        <taxon>Cucujiformia</taxon>
        <taxon>Curculionidae</taxon>
        <taxon>Ceutorhynchinae</taxon>
        <taxon>Ceutorhynchus</taxon>
    </lineage>
</organism>
<accession>A0A9N9MPK7</accession>
<name>A0A9N9MPK7_9CUCU</name>
<dbReference type="GO" id="GO:0035092">
    <property type="term" value="P:sperm DNA condensation"/>
    <property type="evidence" value="ECO:0007669"/>
    <property type="project" value="InterPro"/>
</dbReference>
<dbReference type="GO" id="GO:0005634">
    <property type="term" value="C:nucleus"/>
    <property type="evidence" value="ECO:0007669"/>
    <property type="project" value="UniProtKB-ARBA"/>
</dbReference>
<protein>
    <submittedName>
        <fullName evidence="1">Uncharacterized protein</fullName>
    </submittedName>
</protein>
<evidence type="ECO:0000313" key="2">
    <source>
        <dbReference type="Proteomes" id="UP001152799"/>
    </source>
</evidence>
<dbReference type="Proteomes" id="UP001152799">
    <property type="component" value="Chromosome 4"/>
</dbReference>
<dbReference type="OrthoDB" id="7675944at2759"/>